<evidence type="ECO:0000256" key="4">
    <source>
        <dbReference type="ARBA" id="ARBA00004328"/>
    </source>
</evidence>
<protein>
    <recommendedName>
        <fullName evidence="7">RNA-directed RNA polymerase L</fullName>
        <ecNumber evidence="6">2.7.7.48</ecNumber>
    </recommendedName>
    <alternativeName>
        <fullName evidence="16">Large structural protein</fullName>
    </alternativeName>
    <alternativeName>
        <fullName evidence="18">Replicase</fullName>
    </alternativeName>
    <alternativeName>
        <fullName evidence="17">Transcriptase</fullName>
    </alternativeName>
</protein>
<evidence type="ECO:0000256" key="3">
    <source>
        <dbReference type="ARBA" id="ARBA00004136"/>
    </source>
</evidence>
<evidence type="ECO:0000256" key="9">
    <source>
        <dbReference type="ARBA" id="ARBA00022723"/>
    </source>
</evidence>
<evidence type="ECO:0000313" key="22">
    <source>
        <dbReference type="EMBL" id="DBA56467.1"/>
    </source>
</evidence>
<evidence type="ECO:0000256" key="17">
    <source>
        <dbReference type="ARBA" id="ARBA00030436"/>
    </source>
</evidence>
<dbReference type="GO" id="GO:0044172">
    <property type="term" value="C:host cell endoplasmic reticulum-Golgi intermediate compartment"/>
    <property type="evidence" value="ECO:0007669"/>
    <property type="project" value="UniProtKB-SubCell"/>
</dbReference>
<dbReference type="InterPro" id="IPR029124">
    <property type="entry name" value="L_protein_N"/>
</dbReference>
<keyword evidence="12" id="KW-0460">Magnesium</keyword>
<keyword evidence="10" id="KW-0378">Hydrolase</keyword>
<keyword evidence="15" id="KW-0464">Manganese</keyword>
<dbReference type="GO" id="GO:0044423">
    <property type="term" value="C:virion component"/>
    <property type="evidence" value="ECO:0007669"/>
    <property type="project" value="UniProtKB-KW"/>
</dbReference>
<proteinExistence type="inferred from homology"/>
<keyword evidence="22" id="KW-0548">Nucleotidyltransferase</keyword>
<dbReference type="Pfam" id="PF15518">
    <property type="entry name" value="L_protein_N"/>
    <property type="match status" value="1"/>
</dbReference>
<evidence type="ECO:0000256" key="20">
    <source>
        <dbReference type="ARBA" id="ARBA00046037"/>
    </source>
</evidence>
<evidence type="ECO:0000256" key="18">
    <source>
        <dbReference type="ARBA" id="ARBA00031012"/>
    </source>
</evidence>
<accession>A0AAT9JN15</accession>
<keyword evidence="11" id="KW-1040">Host Golgi apparatus</keyword>
<keyword evidence="14" id="KW-1038">Host endoplasmic reticulum</keyword>
<keyword evidence="13" id="KW-0946">Virion</keyword>
<dbReference type="GO" id="GO:0044177">
    <property type="term" value="C:host cell Golgi apparatus"/>
    <property type="evidence" value="ECO:0007669"/>
    <property type="project" value="UniProtKB-SubCell"/>
</dbReference>
<comment type="subcellular location">
    <subcellularLocation>
        <location evidence="3">Host Golgi apparatus</location>
    </subcellularLocation>
    <subcellularLocation>
        <location evidence="5">Host endoplasmic reticulum-Golgi intermediate compartment</location>
    </subcellularLocation>
    <subcellularLocation>
        <location evidence="4">Virion</location>
    </subcellularLocation>
</comment>
<evidence type="ECO:0000256" key="10">
    <source>
        <dbReference type="ARBA" id="ARBA00022801"/>
    </source>
</evidence>
<dbReference type="Pfam" id="PF04196">
    <property type="entry name" value="Bunya_RdRp"/>
    <property type="match status" value="1"/>
</dbReference>
<keyword evidence="9" id="KW-0479">Metal-binding</keyword>
<organism evidence="22">
    <name type="scientific">Blattella germanica phenuivirus 1</name>
    <dbReference type="NCBI Taxonomy" id="3133449"/>
    <lineage>
        <taxon>Viruses</taxon>
        <taxon>Riboviria</taxon>
        <taxon>Orthornavirae</taxon>
        <taxon>Negarnaviricota</taxon>
        <taxon>Polyploviricotina</taxon>
        <taxon>Bunyaviricetes</taxon>
        <taxon>Hareavirales</taxon>
        <taxon>Phenuiviridae</taxon>
    </lineage>
</organism>
<reference evidence="22" key="1">
    <citation type="journal article" date="2024" name="Microb. Genom.">
        <title>The hidden RNA viruses in Blattodea (cockroach and termite).</title>
        <authorList>
            <person name="Fan J."/>
            <person name="Jiang S."/>
            <person name="Li W."/>
            <person name="Li J."/>
            <person name="Pang R."/>
            <person name="Wu H."/>
        </authorList>
    </citation>
    <scope>NUCLEOTIDE SEQUENCE</scope>
    <source>
        <strain evidence="22">CN2017</strain>
    </source>
</reference>
<dbReference type="InterPro" id="IPR007322">
    <property type="entry name" value="RNA_pol_bunyavir"/>
</dbReference>
<name>A0AAT9JN15_9VIRU</name>
<dbReference type="InterPro" id="IPR007099">
    <property type="entry name" value="RNA-dir_pol_NSvirus"/>
</dbReference>
<keyword evidence="22" id="KW-0696">RNA-directed RNA polymerase</keyword>
<evidence type="ECO:0000256" key="6">
    <source>
        <dbReference type="ARBA" id="ARBA00012494"/>
    </source>
</evidence>
<evidence type="ECO:0000256" key="19">
    <source>
        <dbReference type="ARBA" id="ARBA00034123"/>
    </source>
</evidence>
<evidence type="ECO:0000256" key="8">
    <source>
        <dbReference type="ARBA" id="ARBA00022679"/>
    </source>
</evidence>
<sequence length="2130" mass="242076">MTAILRAISDNILQAGVTLHNVLQRTTSMRYREANIYGVPTVSVVYDPLRNMTTIEIEGDIPEGSAASITDTIGQGLTKNSEEMRTFIHDFTFGILSTETDVPLSKFLPVMRNSSDNYTPDCVVDREDGLIVYEFGTMRENRNLERTYNLKMEKYFEPLHERIEKLRNKDELVDRAYWMAPIIVGVNSVVAGTELRLQPALVSELCARYRFANAIIHMATAQGLTMGESAKAQELIDIDNLLLNLPIYYDVEDGTGREMTQHNIGTEHISEEEAKLYAGALYNSALIDGIHKMGKPEMQSETILTKISEYKRSIIGDRYHDKAIIQLPGIIPTPWDDLAEMPVALESGPMFEVWNAVINAVSSGDVDLTERTVDQELDIAMRDEMDELFKDISPAKREYHRITLDLLDETKVDLAKVGINGKKMRDNGEVRAYREEVKEGFQLDTSVDDLETYLGEVQPFLPHTPTPTQDHISALVDKAIGIHGPDVDKQSRHVSNQWVSSALGVYYDMITEIGGELSISLKQHVASSQFVLKKLPNFGLWMLIKPTNSSSHIFVSFMFKGVDKLIYPEGIAKRINHGRSFCCTDFVSFNTSKLVNIIKAGPFSLTMLGQWIRFFEDSVSFVNGNILVRDLFENKSFHSMFHLSMLISLEDKSKTEEIFTLFRYISMAKFERVPNDPTKMLEKFPTIIRSRLQVWAINKLISSFHDPKYYYVKDTKVESPLRARAGSPSSDNSGMEEDLMMDHQTGRWINMINPYNRDVITDPRKLIELYYLGYAKNKDEQPSANTEFELVRKIIKYEDALDLANPSLFGSHSIPVDVPAHVWEALPDTVDVPKIQFEINEEEKYKTHDVKFHEWSNVAVSAAVDSLKGFLKKLHGQSWQEEIDNQIKHRFRKITWEQIATLKASSIFDPSTGKNIEQGKVRSQRIKVLSAVLNQPEYLHKKPWEVLPMAIKWVNEDGGLRVDIFKKNQHGGLREIYVLELRSRLIQLFIEELSRAICENLPIEVMMHPENKINKPQEHIIKASKKKFNYKASCDSSNDARVWNQGHHVNKFAQFLCRLLPMKYHALVISILKQWRHKRIALPNGVLNLLLTKPETTFYNPMDQKLADGFTGRSKMRWISAGKHYITVESGMMQGILHYTSSLFHASVLMLRNNLFLAMCNNRGFQVITTDLVSSDDSARMTDCFANNESQLREVQTYVRADHMCIDTFGKYFGIWLSPKSTQCSENVLEFNSEFFFRASLTRPTIKWAYAALSLVEVESLFERQEVAYNLCSQLLEGGAGFFQTAITQIAQAQLHYRMLGAGFNKLWPIHANSLHITTDPSLGFFLMDNPRACGLFGLNYSFWLILSSNPDLQSRVKQQMMNGDLTTTTSGALTGNVQVRFGNRQKAMRLIEEASQIMTDWREFLEIHPETLYKFPKTFSETVARLLVKLTSPSVTTALSKGNEISRMMAASVYLISRQANTIGSAWMSTLGLLKERYGPNDPKSKKVSLIKLSTTVPQRALMTDDDFEVLFPNHSQYSSIRGMLLDVDRLAPAIGGTRKSLRSHISVYAHASRLPFTLEQMARYRWFNEFPGASASFLEKIWLSYQEIIPWLRDSLQDTLEASPYEDHIQLRNFIAREGVKSRNVHLTGSPVKSSDTRDMVTVAIIRNQFPGVVLIRSGSEKLAARSGLLEKLLHGMACITGFPWSINEKKQMIMRFLREQPQLWRGEERKFFPRATQLGVIQAWCKMVGEQEGMAVRDGITPQEFNMILDRSRLGAVGGFTRPQAKRAGVYSGSGSWAGSIGRAMVHIDISDSTVIRVITNSIYELRNDVHLLRKLLADFGLSPIQGSGDSISGSKWRLEAGDIQPGLKGTPVIEDKSYRFKFDLDVKNISLRLTDQDVSLITTQPRVSEIVKFRSYTNDYRFNIGIPINGGELFNAWCQNKSLPAAKLEQVLSRLVNTPLRPGSKYDKTSLKDFFGTILLSTMHQAGWDLSTSDLQTLIGVDESITLDDDVLRMMDDLSFLGDPVNDEILGEDFQSGSEGEEDLSLLLGMDVLGVDELVDFKFAEKFGSIGDIRKTHRLMSDLVRYWSGQLGRKGKEQLMKRKYMVRNKEISMLVGYLLDWDMLEIGELEVEDDGEILDIMYEFDE</sequence>
<dbReference type="GO" id="GO:0046872">
    <property type="term" value="F:metal ion binding"/>
    <property type="evidence" value="ECO:0007669"/>
    <property type="project" value="UniProtKB-KW"/>
</dbReference>
<evidence type="ECO:0000256" key="2">
    <source>
        <dbReference type="ARBA" id="ARBA00001946"/>
    </source>
</evidence>
<dbReference type="EMBL" id="BK067021">
    <property type="protein sequence ID" value="DBA56467.1"/>
    <property type="molecule type" value="Genomic_RNA"/>
</dbReference>
<evidence type="ECO:0000256" key="12">
    <source>
        <dbReference type="ARBA" id="ARBA00022842"/>
    </source>
</evidence>
<dbReference type="GO" id="GO:0006351">
    <property type="term" value="P:DNA-templated transcription"/>
    <property type="evidence" value="ECO:0007669"/>
    <property type="project" value="InterPro"/>
</dbReference>
<evidence type="ECO:0000256" key="5">
    <source>
        <dbReference type="ARBA" id="ARBA00004452"/>
    </source>
</evidence>
<comment type="similarity">
    <text evidence="19">Belongs to the Bunyavirales RNA polymerase family.</text>
</comment>
<dbReference type="Pfam" id="PF12603">
    <property type="entry name" value="L_PA-C-like"/>
    <property type="match status" value="1"/>
</dbReference>
<evidence type="ECO:0000259" key="21">
    <source>
        <dbReference type="PROSITE" id="PS50525"/>
    </source>
</evidence>
<evidence type="ECO:0000256" key="7">
    <source>
        <dbReference type="ARBA" id="ARBA00018602"/>
    </source>
</evidence>
<dbReference type="GO" id="GO:0003968">
    <property type="term" value="F:RNA-directed RNA polymerase activity"/>
    <property type="evidence" value="ECO:0007669"/>
    <property type="project" value="UniProtKB-KW"/>
</dbReference>
<evidence type="ECO:0000256" key="15">
    <source>
        <dbReference type="ARBA" id="ARBA00023211"/>
    </source>
</evidence>
<evidence type="ECO:0000256" key="1">
    <source>
        <dbReference type="ARBA" id="ARBA00001936"/>
    </source>
</evidence>
<comment type="function">
    <text evidence="20">RNA-dependent RNA polymerase, which is responsible for the replication and transcription of the viral RNA genome using antigenomic RNA as an intermediate. During transcription, synthesizes subgenomic RNAs and assures their capping by a cap-snatching mechanism, which involves the endonuclease activity cleaving the host capped pre-mRNAs. These short capped RNAs are then used as primers for viral transcription. The 3'-end of subgenomic mRNAs molecules are not polyadenylated. During replication, the polymerase binds the 5' and 3' vRNA extremities at distinct sites. In turn, significant conformational changes occur in the polymerase and in vRNA to initiate active RNA synthesis. As a consequence of the use of the same enzyme for both transcription and replication, these mechanisms need to be well coordinated.</text>
</comment>
<dbReference type="PROSITE" id="PS50525">
    <property type="entry name" value="RDRP_SSRNA_NEG_SEG"/>
    <property type="match status" value="1"/>
</dbReference>
<dbReference type="GO" id="GO:0016787">
    <property type="term" value="F:hydrolase activity"/>
    <property type="evidence" value="ECO:0007669"/>
    <property type="project" value="UniProtKB-KW"/>
</dbReference>
<dbReference type="GO" id="GO:0039694">
    <property type="term" value="P:viral RNA genome replication"/>
    <property type="evidence" value="ECO:0007669"/>
    <property type="project" value="InterPro"/>
</dbReference>
<evidence type="ECO:0000256" key="16">
    <source>
        <dbReference type="ARBA" id="ARBA00030285"/>
    </source>
</evidence>
<feature type="domain" description="RdRp catalytic" evidence="21">
    <location>
        <begin position="1023"/>
        <end position="1213"/>
    </location>
</feature>
<keyword evidence="8" id="KW-0808">Transferase</keyword>
<dbReference type="InterPro" id="IPR022531">
    <property type="entry name" value="L_PA-C-like"/>
</dbReference>
<evidence type="ECO:0000256" key="13">
    <source>
        <dbReference type="ARBA" id="ARBA00022844"/>
    </source>
</evidence>
<dbReference type="EC" id="2.7.7.48" evidence="6"/>
<evidence type="ECO:0000256" key="14">
    <source>
        <dbReference type="ARBA" id="ARBA00023184"/>
    </source>
</evidence>
<comment type="cofactor">
    <cofactor evidence="2">
        <name>Mg(2+)</name>
        <dbReference type="ChEBI" id="CHEBI:18420"/>
    </cofactor>
</comment>
<comment type="cofactor">
    <cofactor evidence="1">
        <name>Mn(2+)</name>
        <dbReference type="ChEBI" id="CHEBI:29035"/>
    </cofactor>
</comment>
<evidence type="ECO:0000256" key="11">
    <source>
        <dbReference type="ARBA" id="ARBA00022812"/>
    </source>
</evidence>